<feature type="region of interest" description="Disordered" evidence="1">
    <location>
        <begin position="18"/>
        <end position="65"/>
    </location>
</feature>
<evidence type="ECO:0000313" key="2">
    <source>
        <dbReference type="EMBL" id="CAA9357302.1"/>
    </source>
</evidence>
<dbReference type="AlphaFoldDB" id="A0A6J4MEQ6"/>
<feature type="non-terminal residue" evidence="2">
    <location>
        <position position="65"/>
    </location>
</feature>
<dbReference type="EMBL" id="CADCTU010000824">
    <property type="protein sequence ID" value="CAA9357302.1"/>
    <property type="molecule type" value="Genomic_DNA"/>
</dbReference>
<accession>A0A6J4MEQ6</accession>
<proteinExistence type="predicted"/>
<name>A0A6J4MEQ6_9BACT</name>
<protein>
    <submittedName>
        <fullName evidence="2">Uncharacterized protein</fullName>
    </submittedName>
</protein>
<feature type="non-terminal residue" evidence="2">
    <location>
        <position position="1"/>
    </location>
</feature>
<organism evidence="2">
    <name type="scientific">uncultured Gemmatimonadaceae bacterium</name>
    <dbReference type="NCBI Taxonomy" id="246130"/>
    <lineage>
        <taxon>Bacteria</taxon>
        <taxon>Pseudomonadati</taxon>
        <taxon>Gemmatimonadota</taxon>
        <taxon>Gemmatimonadia</taxon>
        <taxon>Gemmatimonadales</taxon>
        <taxon>Gemmatimonadaceae</taxon>
        <taxon>environmental samples</taxon>
    </lineage>
</organism>
<sequence>EGFARVAGLSEVQAGLAPPAQRLRARRRPDHVQGLGLQQPGLRVQHPHRQRRGELRPPRGTVAAV</sequence>
<gene>
    <name evidence="2" type="ORF">AVDCRST_MAG11-3889</name>
</gene>
<evidence type="ECO:0000256" key="1">
    <source>
        <dbReference type="SAM" id="MobiDB-lite"/>
    </source>
</evidence>
<reference evidence="2" key="1">
    <citation type="submission" date="2020-02" db="EMBL/GenBank/DDBJ databases">
        <authorList>
            <person name="Meier V. D."/>
        </authorList>
    </citation>
    <scope>NUCLEOTIDE SEQUENCE</scope>
    <source>
        <strain evidence="2">AVDCRST_MAG11</strain>
    </source>
</reference>